<dbReference type="GO" id="GO:0031410">
    <property type="term" value="C:cytoplasmic vesicle"/>
    <property type="evidence" value="ECO:0007669"/>
    <property type="project" value="TreeGrafter"/>
</dbReference>
<feature type="region of interest" description="Disordered" evidence="3">
    <location>
        <begin position="1"/>
        <end position="115"/>
    </location>
</feature>
<dbReference type="Pfam" id="PF14604">
    <property type="entry name" value="SH3_9"/>
    <property type="match status" value="1"/>
</dbReference>
<name>A0A3Q0DTY2_CARSF</name>
<evidence type="ECO:0000256" key="2">
    <source>
        <dbReference type="PROSITE-ProRule" id="PRU00192"/>
    </source>
</evidence>
<dbReference type="InterPro" id="IPR047343">
    <property type="entry name" value="RUSC1_2"/>
</dbReference>
<organism evidence="5 6">
    <name type="scientific">Carlito syrichta</name>
    <name type="common">Philippine tarsier</name>
    <name type="synonym">Tarsius syrichta</name>
    <dbReference type="NCBI Taxonomy" id="1868482"/>
    <lineage>
        <taxon>Eukaryota</taxon>
        <taxon>Metazoa</taxon>
        <taxon>Chordata</taxon>
        <taxon>Craniata</taxon>
        <taxon>Vertebrata</taxon>
        <taxon>Euteleostomi</taxon>
        <taxon>Mammalia</taxon>
        <taxon>Eutheria</taxon>
        <taxon>Euarchontoglires</taxon>
        <taxon>Primates</taxon>
        <taxon>Haplorrhini</taxon>
        <taxon>Tarsiiformes</taxon>
        <taxon>Tarsiidae</taxon>
        <taxon>Carlito</taxon>
    </lineage>
</organism>
<dbReference type="Proteomes" id="UP000189704">
    <property type="component" value="Unplaced"/>
</dbReference>
<gene>
    <name evidence="6" type="primary">RUSC1</name>
</gene>
<keyword evidence="1 2" id="KW-0728">SH3 domain</keyword>
<dbReference type="PANTHER" id="PTHR15591:SF11">
    <property type="entry name" value="AP-4 COMPLEX ACCESSORY SUBUNIT RUSC1"/>
    <property type="match status" value="1"/>
</dbReference>
<dbReference type="CTD" id="23623"/>
<dbReference type="PANTHER" id="PTHR15591">
    <property type="entry name" value="RUN AND SH3 DOMAIN CONTAINING"/>
    <property type="match status" value="1"/>
</dbReference>
<dbReference type="STRING" id="1868482.ENSTSYP00000024396"/>
<dbReference type="KEGG" id="csyr:103255837"/>
<evidence type="ECO:0000259" key="4">
    <source>
        <dbReference type="PROSITE" id="PS50002"/>
    </source>
</evidence>
<dbReference type="SUPFAM" id="SSF50044">
    <property type="entry name" value="SH3-domain"/>
    <property type="match status" value="1"/>
</dbReference>
<keyword evidence="5" id="KW-1185">Reference proteome</keyword>
<feature type="domain" description="SH3" evidence="4">
    <location>
        <begin position="148"/>
        <end position="206"/>
    </location>
</feature>
<evidence type="ECO:0000256" key="1">
    <source>
        <dbReference type="ARBA" id="ARBA00022443"/>
    </source>
</evidence>
<dbReference type="InterPro" id="IPR036028">
    <property type="entry name" value="SH3-like_dom_sf"/>
</dbReference>
<dbReference type="GeneID" id="103255837"/>
<dbReference type="PROSITE" id="PS50002">
    <property type="entry name" value="SH3"/>
    <property type="match status" value="1"/>
</dbReference>
<evidence type="ECO:0000256" key="3">
    <source>
        <dbReference type="SAM" id="MobiDB-lite"/>
    </source>
</evidence>
<evidence type="ECO:0000313" key="6">
    <source>
        <dbReference type="RefSeq" id="XP_021566002.1"/>
    </source>
</evidence>
<reference evidence="6" key="1">
    <citation type="submission" date="2025-08" db="UniProtKB">
        <authorList>
            <consortium name="RefSeq"/>
        </authorList>
    </citation>
    <scope>IDENTIFICATION</scope>
</reference>
<dbReference type="InterPro" id="IPR001452">
    <property type="entry name" value="SH3_domain"/>
</dbReference>
<proteinExistence type="predicted"/>
<sequence length="206" mass="21668">MLHWGGRLAQSLRGTPREAAPDPSAPHSPPTAGSWWEQLTQASRVYASGGTEGFPLPRWGPGHHGTATESAQERPPSAEASVPGRGVWLGRLFGVPGGPAENESGAPKSRRPSSWLPPTVSVLALVTRGASPETPSEELGASVPNPAQSHRAVRALCDHTAAGPDQLSFQRGEVLRVIATVDEDWLRCGRDGVEGLVPVGYTSLVL</sequence>
<protein>
    <submittedName>
        <fullName evidence="6">RUN and SH3 domain-containing protein 1</fullName>
    </submittedName>
</protein>
<dbReference type="RefSeq" id="XP_021566002.1">
    <property type="nucleotide sequence ID" value="XM_021710327.1"/>
</dbReference>
<accession>A0A3Q0DTY2</accession>
<dbReference type="SMART" id="SM00326">
    <property type="entry name" value="SH3"/>
    <property type="match status" value="1"/>
</dbReference>
<dbReference type="AlphaFoldDB" id="A0A3Q0DTY2"/>
<dbReference type="OrthoDB" id="9884296at2759"/>
<evidence type="ECO:0000313" key="5">
    <source>
        <dbReference type="Proteomes" id="UP000189704"/>
    </source>
</evidence>
<dbReference type="Gene3D" id="2.30.30.40">
    <property type="entry name" value="SH3 Domains"/>
    <property type="match status" value="1"/>
</dbReference>